<proteinExistence type="predicted"/>
<dbReference type="Proteomes" id="UP000239706">
    <property type="component" value="Unassembled WGS sequence"/>
</dbReference>
<evidence type="ECO:0000313" key="4">
    <source>
        <dbReference type="Proteomes" id="UP000239706"/>
    </source>
</evidence>
<keyword evidence="2" id="KW-1133">Transmembrane helix</keyword>
<feature type="transmembrane region" description="Helical" evidence="2">
    <location>
        <begin position="20"/>
        <end position="41"/>
    </location>
</feature>
<accession>A0A2T0B7V2</accession>
<comment type="caution">
    <text evidence="3">The sequence shown here is derived from an EMBL/GenBank/DDBJ whole genome shotgun (WGS) entry which is preliminary data.</text>
</comment>
<feature type="transmembrane region" description="Helical" evidence="2">
    <location>
        <begin position="77"/>
        <end position="94"/>
    </location>
</feature>
<dbReference type="EMBL" id="PVXO01000012">
    <property type="protein sequence ID" value="PRR79887.1"/>
    <property type="molecule type" value="Genomic_DNA"/>
</dbReference>
<keyword evidence="2" id="KW-0812">Transmembrane</keyword>
<protein>
    <submittedName>
        <fullName evidence="3">Uncharacterized protein</fullName>
    </submittedName>
</protein>
<dbReference type="OrthoDB" id="1937445at2"/>
<evidence type="ECO:0000256" key="2">
    <source>
        <dbReference type="SAM" id="Phobius"/>
    </source>
</evidence>
<gene>
    <name evidence="3" type="ORF">CLLI_06200</name>
</gene>
<sequence>MKPEEKKVCKKSKKPVSSIVLYVVASVVALIAVASLANNILLFKSTVGQYVAQGYPSTEVIKQLVPIQLLPGVFESLALYAGIAFALFAVGMINEKISKCLTMLTKAQSDDDVIEKSTLEKNVVNAENTDDPEKPETVEKANETVKNI</sequence>
<dbReference type="RefSeq" id="WP_106062790.1">
    <property type="nucleotide sequence ID" value="NZ_PVXO01000012.1"/>
</dbReference>
<keyword evidence="2" id="KW-0472">Membrane</keyword>
<evidence type="ECO:0000256" key="1">
    <source>
        <dbReference type="SAM" id="MobiDB-lite"/>
    </source>
</evidence>
<feature type="region of interest" description="Disordered" evidence="1">
    <location>
        <begin position="122"/>
        <end position="148"/>
    </location>
</feature>
<feature type="compositionally biased region" description="Basic and acidic residues" evidence="1">
    <location>
        <begin position="131"/>
        <end position="148"/>
    </location>
</feature>
<keyword evidence="4" id="KW-1185">Reference proteome</keyword>
<dbReference type="AlphaFoldDB" id="A0A2T0B7V2"/>
<organism evidence="3 4">
    <name type="scientific">Clostridium liquoris</name>
    <dbReference type="NCBI Taxonomy" id="1289519"/>
    <lineage>
        <taxon>Bacteria</taxon>
        <taxon>Bacillati</taxon>
        <taxon>Bacillota</taxon>
        <taxon>Clostridia</taxon>
        <taxon>Eubacteriales</taxon>
        <taxon>Clostridiaceae</taxon>
        <taxon>Clostridium</taxon>
    </lineage>
</organism>
<reference evidence="3 4" key="1">
    <citation type="submission" date="2018-03" db="EMBL/GenBank/DDBJ databases">
        <title>Genome sequence of Clostridium liquoris DSM 100320.</title>
        <authorList>
            <person name="Poehlein A."/>
            <person name="Daniel R."/>
        </authorList>
    </citation>
    <scope>NUCLEOTIDE SEQUENCE [LARGE SCALE GENOMIC DNA]</scope>
    <source>
        <strain evidence="3 4">DSM 100320</strain>
    </source>
</reference>
<evidence type="ECO:0000313" key="3">
    <source>
        <dbReference type="EMBL" id="PRR79887.1"/>
    </source>
</evidence>
<name>A0A2T0B7V2_9CLOT</name>